<keyword evidence="1" id="KW-0472">Membrane</keyword>
<comment type="caution">
    <text evidence="2">The sequence shown here is derived from an EMBL/GenBank/DDBJ whole genome shotgun (WGS) entry which is preliminary data.</text>
</comment>
<dbReference type="EMBL" id="WFKJ01000030">
    <property type="protein sequence ID" value="KAB7889934.1"/>
    <property type="molecule type" value="Genomic_DNA"/>
</dbReference>
<evidence type="ECO:0000313" key="4">
    <source>
        <dbReference type="Proteomes" id="UP000461010"/>
    </source>
</evidence>
<feature type="transmembrane region" description="Helical" evidence="1">
    <location>
        <begin position="18"/>
        <end position="35"/>
    </location>
</feature>
<evidence type="ECO:0000313" key="5">
    <source>
        <dbReference type="Proteomes" id="UP000472839"/>
    </source>
</evidence>
<organism evidence="2 5">
    <name type="scientific">Poseidonibacter ostreae</name>
    <dbReference type="NCBI Taxonomy" id="2654171"/>
    <lineage>
        <taxon>Bacteria</taxon>
        <taxon>Pseudomonadati</taxon>
        <taxon>Campylobacterota</taxon>
        <taxon>Epsilonproteobacteria</taxon>
        <taxon>Campylobacterales</taxon>
        <taxon>Arcobacteraceae</taxon>
        <taxon>Poseidonibacter</taxon>
    </lineage>
</organism>
<evidence type="ECO:0000313" key="3">
    <source>
        <dbReference type="EMBL" id="KAB7889934.1"/>
    </source>
</evidence>
<keyword evidence="1" id="KW-0812">Transmembrane</keyword>
<keyword evidence="1" id="KW-1133">Transmembrane helix</keyword>
<dbReference type="Proteomes" id="UP000461010">
    <property type="component" value="Unassembled WGS sequence"/>
</dbReference>
<dbReference type="AlphaFoldDB" id="A0A6L4WQF6"/>
<dbReference type="Proteomes" id="UP000472839">
    <property type="component" value="Unassembled WGS sequence"/>
</dbReference>
<reference evidence="4 5" key="1">
    <citation type="submission" date="2019-10" db="EMBL/GenBank/DDBJ databases">
        <title>Poseidonibacter ostreae sp. nov., isolated from the gut of the Ostrea denselamellosa.</title>
        <authorList>
            <person name="Choi A."/>
        </authorList>
    </citation>
    <scope>NUCLEOTIDE SEQUENCE [LARGE SCALE GENOMIC DNA]</scope>
    <source>
        <strain evidence="2 5">SJOD-M-33</strain>
        <strain evidence="3 4">SJOD-M-5</strain>
    </source>
</reference>
<keyword evidence="4" id="KW-1185">Reference proteome</keyword>
<evidence type="ECO:0000313" key="2">
    <source>
        <dbReference type="EMBL" id="KAB7886861.1"/>
    </source>
</evidence>
<accession>A0A6L4WQF6</accession>
<name>A0A6L4WQF6_9BACT</name>
<gene>
    <name evidence="3" type="ORF">GBG18_10100</name>
    <name evidence="2" type="ORF">GBG19_11520</name>
</gene>
<protein>
    <submittedName>
        <fullName evidence="2">Uncharacterized protein</fullName>
    </submittedName>
</protein>
<dbReference type="EMBL" id="WFKK01000037">
    <property type="protein sequence ID" value="KAB7886861.1"/>
    <property type="molecule type" value="Genomic_DNA"/>
</dbReference>
<dbReference type="RefSeq" id="WP_152190758.1">
    <property type="nucleotide sequence ID" value="NZ_WFKI01000016.1"/>
</dbReference>
<evidence type="ECO:0000256" key="1">
    <source>
        <dbReference type="SAM" id="Phobius"/>
    </source>
</evidence>
<proteinExistence type="predicted"/>
<sequence>MNKNNQKLKPRMGVLKKIIIYIFFFTLILFMYLLIKEKKTNHGLSTALYTGEGRVKEKAIPQKLKWFDSFRGINNMGK</sequence>